<organism evidence="1 2">
    <name type="scientific">Caldalkalibacillus horti</name>
    <dbReference type="NCBI Taxonomy" id="77523"/>
    <lineage>
        <taxon>Bacteria</taxon>
        <taxon>Bacillati</taxon>
        <taxon>Bacillota</taxon>
        <taxon>Bacilli</taxon>
        <taxon>Bacillales</taxon>
        <taxon>Bacillaceae</taxon>
        <taxon>Caldalkalibacillus</taxon>
    </lineage>
</organism>
<gene>
    <name evidence="1" type="ORF">J2S11_003413</name>
</gene>
<comment type="caution">
    <text evidence="1">The sequence shown here is derived from an EMBL/GenBank/DDBJ whole genome shotgun (WGS) entry which is preliminary data.</text>
</comment>
<dbReference type="Proteomes" id="UP001235840">
    <property type="component" value="Unassembled WGS sequence"/>
</dbReference>
<proteinExistence type="predicted"/>
<evidence type="ECO:0000313" key="2">
    <source>
        <dbReference type="Proteomes" id="UP001235840"/>
    </source>
</evidence>
<reference evidence="1 2" key="1">
    <citation type="submission" date="2023-07" db="EMBL/GenBank/DDBJ databases">
        <title>Genomic Encyclopedia of Type Strains, Phase IV (KMG-IV): sequencing the most valuable type-strain genomes for metagenomic binning, comparative biology and taxonomic classification.</title>
        <authorList>
            <person name="Goeker M."/>
        </authorList>
    </citation>
    <scope>NUCLEOTIDE SEQUENCE [LARGE SCALE GENOMIC DNA]</scope>
    <source>
        <strain evidence="1 2">DSM 12751</strain>
    </source>
</reference>
<dbReference type="EMBL" id="JAUSTY010000016">
    <property type="protein sequence ID" value="MDQ0167488.1"/>
    <property type="molecule type" value="Genomic_DNA"/>
</dbReference>
<evidence type="ECO:0000313" key="1">
    <source>
        <dbReference type="EMBL" id="MDQ0167488.1"/>
    </source>
</evidence>
<protein>
    <submittedName>
        <fullName evidence="1">Rubredoxin</fullName>
    </submittedName>
</protein>
<name>A0ABT9W2L5_9BACI</name>
<accession>A0ABT9W2L5</accession>
<keyword evidence="2" id="KW-1185">Reference proteome</keyword>
<sequence>MTLYCCPSCQSKSRFNVINQVVTPIKVSWPTGETEVLEQLEPYHVQYQGPENRIQCGSCGLIEDELRFEKMAQRMKPQ</sequence>
<dbReference type="RefSeq" id="WP_307396434.1">
    <property type="nucleotide sequence ID" value="NZ_BAAADK010000001.1"/>
</dbReference>